<evidence type="ECO:0000259" key="1">
    <source>
        <dbReference type="Pfam" id="PF13952"/>
    </source>
</evidence>
<accession>A0AAF0UFF1</accession>
<dbReference type="PANTHER" id="PTHR48258:SF11">
    <property type="entry name" value="TDCA1-ORF2 PROTEIN"/>
    <property type="match status" value="1"/>
</dbReference>
<dbReference type="EMBL" id="CP133620">
    <property type="protein sequence ID" value="WMV45175.1"/>
    <property type="molecule type" value="Genomic_DNA"/>
</dbReference>
<sequence>MRVAYRAREMSNFDSYYFESDVPCLRNRPNRHGDGGIIDHLAPPFSIFNYPGKGGPKYTPKRKLTEMELNSATTHVLLNCPEVQPYHSYFVGTYGNDVVYSRFSDWFKEHVHNPVNVVDVVNVQFLRDISWGPDHRVRIMSKYFINGYKFHTEEWSKGKKTNNSGVWVKGEGDINYYGVLQEIIELEYIVGWPKKKLVIFRCKWYDPDSSGTKVHPQYKIIEINHTRQYRFYDLFIIAQNVKQVYYVPYPLCKNKSSWRVVIKTKPVGEWRLRMHWM</sequence>
<evidence type="ECO:0000313" key="3">
    <source>
        <dbReference type="Proteomes" id="UP001234989"/>
    </source>
</evidence>
<evidence type="ECO:0000313" key="2">
    <source>
        <dbReference type="EMBL" id="WMV45175.1"/>
    </source>
</evidence>
<name>A0AAF0UFF1_SOLVR</name>
<keyword evidence="3" id="KW-1185">Reference proteome</keyword>
<dbReference type="InterPro" id="IPR025312">
    <property type="entry name" value="DUF4216"/>
</dbReference>
<dbReference type="Proteomes" id="UP001234989">
    <property type="component" value="Chromosome 9"/>
</dbReference>
<dbReference type="PANTHER" id="PTHR48258">
    <property type="entry name" value="DUF4218 DOMAIN-CONTAINING PROTEIN-RELATED"/>
    <property type="match status" value="1"/>
</dbReference>
<proteinExistence type="predicted"/>
<feature type="domain" description="DUF4216" evidence="1">
    <location>
        <begin position="184"/>
        <end position="261"/>
    </location>
</feature>
<organism evidence="2 3">
    <name type="scientific">Solanum verrucosum</name>
    <dbReference type="NCBI Taxonomy" id="315347"/>
    <lineage>
        <taxon>Eukaryota</taxon>
        <taxon>Viridiplantae</taxon>
        <taxon>Streptophyta</taxon>
        <taxon>Embryophyta</taxon>
        <taxon>Tracheophyta</taxon>
        <taxon>Spermatophyta</taxon>
        <taxon>Magnoliopsida</taxon>
        <taxon>eudicotyledons</taxon>
        <taxon>Gunneridae</taxon>
        <taxon>Pentapetalae</taxon>
        <taxon>asterids</taxon>
        <taxon>lamiids</taxon>
        <taxon>Solanales</taxon>
        <taxon>Solanaceae</taxon>
        <taxon>Solanoideae</taxon>
        <taxon>Solaneae</taxon>
        <taxon>Solanum</taxon>
    </lineage>
</organism>
<dbReference type="Pfam" id="PF13952">
    <property type="entry name" value="DUF4216"/>
    <property type="match status" value="1"/>
</dbReference>
<reference evidence="2" key="1">
    <citation type="submission" date="2023-08" db="EMBL/GenBank/DDBJ databases">
        <title>A de novo genome assembly of Solanum verrucosum Schlechtendal, a Mexican diploid species geographically isolated from the other diploid A-genome species in potato relatives.</title>
        <authorList>
            <person name="Hosaka K."/>
        </authorList>
    </citation>
    <scope>NUCLEOTIDE SEQUENCE</scope>
    <source>
        <tissue evidence="2">Young leaves</tissue>
    </source>
</reference>
<dbReference type="AlphaFoldDB" id="A0AAF0UFF1"/>
<gene>
    <name evidence="2" type="ORF">MTR67_038560</name>
</gene>
<protein>
    <recommendedName>
        <fullName evidence="1">DUF4216 domain-containing protein</fullName>
    </recommendedName>
</protein>